<evidence type="ECO:0000256" key="2">
    <source>
        <dbReference type="SAM" id="SignalP"/>
    </source>
</evidence>
<reference evidence="3" key="1">
    <citation type="submission" date="2024-05" db="EMBL/GenBank/DDBJ databases">
        <title>Whole genome shotgun sequence of Streptomyces violascens NBRC 12920.</title>
        <authorList>
            <person name="Komaki H."/>
            <person name="Tamura T."/>
        </authorList>
    </citation>
    <scope>NUCLEOTIDE SEQUENCE</scope>
    <source>
        <strain evidence="3">NBRC 12920</strain>
    </source>
</reference>
<comment type="caution">
    <text evidence="3">The sequence shown here is derived from an EMBL/GenBank/DDBJ whole genome shotgun (WGS) entry which is preliminary data.</text>
</comment>
<dbReference type="SUPFAM" id="SSF69318">
    <property type="entry name" value="Integrin alpha N-terminal domain"/>
    <property type="match status" value="2"/>
</dbReference>
<feature type="signal peptide" evidence="2">
    <location>
        <begin position="1"/>
        <end position="33"/>
    </location>
</feature>
<keyword evidence="4" id="KW-1185">Reference proteome</keyword>
<evidence type="ECO:0000313" key="4">
    <source>
        <dbReference type="Proteomes" id="UP001050808"/>
    </source>
</evidence>
<evidence type="ECO:0008006" key="5">
    <source>
        <dbReference type="Google" id="ProtNLM"/>
    </source>
</evidence>
<accession>A0ABQ3QQD0</accession>
<evidence type="ECO:0000256" key="1">
    <source>
        <dbReference type="ARBA" id="ARBA00022729"/>
    </source>
</evidence>
<gene>
    <name evidence="3" type="ORF">Sviol_38830</name>
</gene>
<sequence>MRNTRMSSRARRIAACTAIAVAAGTMLSTPALAEDKGPGAPKAAATTKAKPRFDYNGDGKGDIVLSIAGSMRVSIDGSATRNIPFFMDERRQDIKDVITPGDLDGNGRPELMWTDAEGSLYMKANFDNAQYGYDWKSTGWNKYDRIVAAGDLTGDGKNDLIARTYDGDVYLFAGTGDLKAPFGAGVKVAEGWSDFDQIVGVADADGDGIGDLYVRNRTDDLLFIGGTGNADKPFKSPVRLGAGWHAYNQLLSADDLDGDGLSDLLARTQDGDLYMYRAKGDGGFADPVKWRSGWQAATLLGNSGAPRGYGKDQFFARDAKDANWRRMALNNGQFTDASLWGPGNTNNPDPYARYTVAVANALSRNGTCTRLQVVDGKLHVDGDHVGGSDVADGDWSAYDSIVGPGDLSGDGLGDLVARDKAGTLWLFQGDGSAQKFAAPVRLGGGWNTYNKILGSGDVDGDGRADLLARGTDGHLYLYPGTGNSAAPFRARQDLGGGWNGYTGLAAVADATGNGTTDVIATDASGQAYRYDGQGAYGGKFKPRAPLGGGWNIYNELF</sequence>
<dbReference type="Pfam" id="PF13517">
    <property type="entry name" value="FG-GAP_3"/>
    <property type="match status" value="1"/>
</dbReference>
<keyword evidence="1 2" id="KW-0732">Signal</keyword>
<dbReference type="Proteomes" id="UP001050808">
    <property type="component" value="Unassembled WGS sequence"/>
</dbReference>
<dbReference type="RefSeq" id="WP_189965112.1">
    <property type="nucleotide sequence ID" value="NZ_BMUA01000012.1"/>
</dbReference>
<dbReference type="InterPro" id="IPR028994">
    <property type="entry name" value="Integrin_alpha_N"/>
</dbReference>
<evidence type="ECO:0000313" key="3">
    <source>
        <dbReference type="EMBL" id="GHI39475.1"/>
    </source>
</evidence>
<dbReference type="EMBL" id="BNDY01000013">
    <property type="protein sequence ID" value="GHI39475.1"/>
    <property type="molecule type" value="Genomic_DNA"/>
</dbReference>
<name>A0ABQ3QQD0_9ACTN</name>
<dbReference type="PANTHER" id="PTHR44103">
    <property type="entry name" value="PROPROTEIN CONVERTASE P"/>
    <property type="match status" value="1"/>
</dbReference>
<protein>
    <recommendedName>
        <fullName evidence="5">VCBS repeat-containing protein</fullName>
    </recommendedName>
</protein>
<dbReference type="InterPro" id="IPR013517">
    <property type="entry name" value="FG-GAP"/>
</dbReference>
<feature type="chain" id="PRO_5045480760" description="VCBS repeat-containing protein" evidence="2">
    <location>
        <begin position="34"/>
        <end position="557"/>
    </location>
</feature>
<dbReference type="PANTHER" id="PTHR44103:SF1">
    <property type="entry name" value="PROPROTEIN CONVERTASE P"/>
    <property type="match status" value="1"/>
</dbReference>
<dbReference type="Gene3D" id="2.130.10.130">
    <property type="entry name" value="Integrin alpha, N-terminal"/>
    <property type="match status" value="1"/>
</dbReference>
<proteinExistence type="predicted"/>
<organism evidence="3 4">
    <name type="scientific">Streptomyces violascens</name>
    <dbReference type="NCBI Taxonomy" id="67381"/>
    <lineage>
        <taxon>Bacteria</taxon>
        <taxon>Bacillati</taxon>
        <taxon>Actinomycetota</taxon>
        <taxon>Actinomycetes</taxon>
        <taxon>Kitasatosporales</taxon>
        <taxon>Streptomycetaceae</taxon>
        <taxon>Streptomyces</taxon>
    </lineage>
</organism>